<dbReference type="Proteomes" id="UP001176961">
    <property type="component" value="Unassembled WGS sequence"/>
</dbReference>
<dbReference type="PANTHER" id="PTHR47971:SF8">
    <property type="entry name" value="KINESIN-LIKE PROTEIN"/>
    <property type="match status" value="1"/>
</dbReference>
<comment type="subcellular location">
    <subcellularLocation>
        <location evidence="1">Cytoplasm</location>
        <location evidence="1">Cytoskeleton</location>
    </subcellularLocation>
</comment>
<keyword evidence="11" id="KW-1185">Reference proteome</keyword>
<comment type="caution">
    <text evidence="8">Lacks conserved residue(s) required for the propagation of feature annotation.</text>
</comment>
<evidence type="ECO:0000256" key="5">
    <source>
        <dbReference type="ARBA" id="ARBA00022840"/>
    </source>
</evidence>
<dbReference type="GO" id="GO:0007019">
    <property type="term" value="P:microtubule depolymerization"/>
    <property type="evidence" value="ECO:0007669"/>
    <property type="project" value="TreeGrafter"/>
</dbReference>
<keyword evidence="4" id="KW-0547">Nucleotide-binding</keyword>
<dbReference type="GO" id="GO:0005524">
    <property type="term" value="F:ATP binding"/>
    <property type="evidence" value="ECO:0007669"/>
    <property type="project" value="UniProtKB-KW"/>
</dbReference>
<dbReference type="InterPro" id="IPR001752">
    <property type="entry name" value="Kinesin_motor_dom"/>
</dbReference>
<dbReference type="AlphaFoldDB" id="A0AA36GKS2"/>
<dbReference type="GO" id="GO:0005874">
    <property type="term" value="C:microtubule"/>
    <property type="evidence" value="ECO:0007669"/>
    <property type="project" value="UniProtKB-KW"/>
</dbReference>
<dbReference type="GO" id="GO:0008017">
    <property type="term" value="F:microtubule binding"/>
    <property type="evidence" value="ECO:0007669"/>
    <property type="project" value="InterPro"/>
</dbReference>
<keyword evidence="5" id="KW-0067">ATP-binding</keyword>
<feature type="domain" description="Kinesin motor" evidence="9">
    <location>
        <begin position="1"/>
        <end position="79"/>
    </location>
</feature>
<accession>A0AA36GKS2</accession>
<dbReference type="SUPFAM" id="SSF52540">
    <property type="entry name" value="P-loop containing nucleoside triphosphate hydrolases"/>
    <property type="match status" value="1"/>
</dbReference>
<comment type="caution">
    <text evidence="10">The sequence shown here is derived from an EMBL/GenBank/DDBJ whole genome shotgun (WGS) entry which is preliminary data.</text>
</comment>
<dbReference type="GO" id="GO:0003777">
    <property type="term" value="F:microtubule motor activity"/>
    <property type="evidence" value="ECO:0007669"/>
    <property type="project" value="InterPro"/>
</dbReference>
<dbReference type="GO" id="GO:0007018">
    <property type="term" value="P:microtubule-based movement"/>
    <property type="evidence" value="ECO:0007669"/>
    <property type="project" value="InterPro"/>
</dbReference>
<evidence type="ECO:0000256" key="8">
    <source>
        <dbReference type="PROSITE-ProRule" id="PRU00283"/>
    </source>
</evidence>
<gene>
    <name evidence="10" type="ORF">CYNAS_LOCUS5874</name>
</gene>
<evidence type="ECO:0000256" key="1">
    <source>
        <dbReference type="ARBA" id="ARBA00004245"/>
    </source>
</evidence>
<keyword evidence="2" id="KW-0963">Cytoplasm</keyword>
<evidence type="ECO:0000256" key="2">
    <source>
        <dbReference type="ARBA" id="ARBA00022490"/>
    </source>
</evidence>
<dbReference type="InterPro" id="IPR027417">
    <property type="entry name" value="P-loop_NTPase"/>
</dbReference>
<keyword evidence="7" id="KW-0206">Cytoskeleton</keyword>
<evidence type="ECO:0000256" key="4">
    <source>
        <dbReference type="ARBA" id="ARBA00022741"/>
    </source>
</evidence>
<evidence type="ECO:0000313" key="11">
    <source>
        <dbReference type="Proteomes" id="UP001176961"/>
    </source>
</evidence>
<dbReference type="InterPro" id="IPR027640">
    <property type="entry name" value="Kinesin-like_fam"/>
</dbReference>
<evidence type="ECO:0000256" key="3">
    <source>
        <dbReference type="ARBA" id="ARBA00022701"/>
    </source>
</evidence>
<reference evidence="10" key="1">
    <citation type="submission" date="2023-07" db="EMBL/GenBank/DDBJ databases">
        <authorList>
            <consortium name="CYATHOMIX"/>
        </authorList>
    </citation>
    <scope>NUCLEOTIDE SEQUENCE</scope>
    <source>
        <strain evidence="10">N/A</strain>
    </source>
</reference>
<keyword evidence="3" id="KW-0493">Microtubule</keyword>
<dbReference type="Gene3D" id="3.40.850.10">
    <property type="entry name" value="Kinesin motor domain"/>
    <property type="match status" value="1"/>
</dbReference>
<dbReference type="Pfam" id="PF00225">
    <property type="entry name" value="Kinesin"/>
    <property type="match status" value="1"/>
</dbReference>
<evidence type="ECO:0000256" key="6">
    <source>
        <dbReference type="ARBA" id="ARBA00023175"/>
    </source>
</evidence>
<evidence type="ECO:0000313" key="10">
    <source>
        <dbReference type="EMBL" id="CAJ0593891.1"/>
    </source>
</evidence>
<comment type="similarity">
    <text evidence="8">Belongs to the TRAFAC class myosin-kinesin ATPase superfamily. Kinesin family.</text>
</comment>
<evidence type="ECO:0000259" key="9">
    <source>
        <dbReference type="PROSITE" id="PS50067"/>
    </source>
</evidence>
<proteinExistence type="inferred from homology"/>
<dbReference type="EMBL" id="CATQJL010000112">
    <property type="protein sequence ID" value="CAJ0593891.1"/>
    <property type="molecule type" value="Genomic_DNA"/>
</dbReference>
<sequence length="113" mass="12612">MEGAEIKKSLLALKECIGAMAKNSQHVPFRTSKLALVLRDSFIEEKARTCMALWITVRENTCATLLISARRCSADCRNARASIFVAESLFFKSTKEMARAISGRSRDPKSNKK</sequence>
<keyword evidence="6" id="KW-0505">Motor protein</keyword>
<dbReference type="InterPro" id="IPR036961">
    <property type="entry name" value="Kinesin_motor_dom_sf"/>
</dbReference>
<dbReference type="PANTHER" id="PTHR47971">
    <property type="entry name" value="KINESIN-RELATED PROTEIN 6"/>
    <property type="match status" value="1"/>
</dbReference>
<evidence type="ECO:0000256" key="7">
    <source>
        <dbReference type="ARBA" id="ARBA00023212"/>
    </source>
</evidence>
<organism evidence="10 11">
    <name type="scientific">Cylicocyclus nassatus</name>
    <name type="common">Nematode worm</name>
    <dbReference type="NCBI Taxonomy" id="53992"/>
    <lineage>
        <taxon>Eukaryota</taxon>
        <taxon>Metazoa</taxon>
        <taxon>Ecdysozoa</taxon>
        <taxon>Nematoda</taxon>
        <taxon>Chromadorea</taxon>
        <taxon>Rhabditida</taxon>
        <taxon>Rhabditina</taxon>
        <taxon>Rhabditomorpha</taxon>
        <taxon>Strongyloidea</taxon>
        <taxon>Strongylidae</taxon>
        <taxon>Cylicocyclus</taxon>
    </lineage>
</organism>
<name>A0AA36GKS2_CYLNA</name>
<protein>
    <recommendedName>
        <fullName evidence="9">Kinesin motor domain-containing protein</fullName>
    </recommendedName>
</protein>
<dbReference type="PROSITE" id="PS50067">
    <property type="entry name" value="KINESIN_MOTOR_2"/>
    <property type="match status" value="1"/>
</dbReference>